<dbReference type="RefSeq" id="WP_344620232.1">
    <property type="nucleotide sequence ID" value="NZ_BAAARV010000125.1"/>
</dbReference>
<feature type="domain" description="Conserved hypothetical protein CHP02679 N terminus" evidence="2">
    <location>
        <begin position="33"/>
        <end position="240"/>
    </location>
</feature>
<protein>
    <recommendedName>
        <fullName evidence="5">DUF2399 domain-containing protein</fullName>
    </recommendedName>
</protein>
<dbReference type="Proteomes" id="UP001501444">
    <property type="component" value="Unassembled WGS sequence"/>
</dbReference>
<name>A0ABP5V155_9ACTN</name>
<feature type="domain" description="DUF2399" evidence="1">
    <location>
        <begin position="263"/>
        <end position="355"/>
    </location>
</feature>
<sequence>MTRTNWESLPGTNKAMAAARTRIENGDTGDRVRLDLDLTDQDRADLGRRLGMDWELSGKPVTLGRLRAAFAQTGAVLEQVLTTRGGPLQNLPAQRAQQRAARTASVEAAYQILADAGIAEPVVTLARQRRWLGKPDVDDIAGRARDTAALWAALPAGGRRLSELADHLYDDPHALDRDRDLGRITARILAASDAPQADGDTGRANAAANALAAAEWRQTWAAHEVLCDEVSATVLVLGLRLTGQASAAALAATAAHHGEPVWLTARSLRGRWTPADPATTIRVCENPAIVEAAADELGAACPPLVCVYGRPSTAAWTLLHGLADAGVRLLISTDRDIAGLGFAKAMLKIPGALAWLPDAAGLYEETRLHDLLSDLRATK</sequence>
<gene>
    <name evidence="3" type="ORF">GCM10010170_104430</name>
</gene>
<dbReference type="Pfam" id="PF09664">
    <property type="entry name" value="DUF2399"/>
    <property type="match status" value="1"/>
</dbReference>
<evidence type="ECO:0000259" key="2">
    <source>
        <dbReference type="Pfam" id="PF11796"/>
    </source>
</evidence>
<organism evidence="3 4">
    <name type="scientific">Dactylosporangium salmoneum</name>
    <dbReference type="NCBI Taxonomy" id="53361"/>
    <lineage>
        <taxon>Bacteria</taxon>
        <taxon>Bacillati</taxon>
        <taxon>Actinomycetota</taxon>
        <taxon>Actinomycetes</taxon>
        <taxon>Micromonosporales</taxon>
        <taxon>Micromonosporaceae</taxon>
        <taxon>Dactylosporangium</taxon>
    </lineage>
</organism>
<dbReference type="EMBL" id="BAAARV010000125">
    <property type="protein sequence ID" value="GAA2391917.1"/>
    <property type="molecule type" value="Genomic_DNA"/>
</dbReference>
<evidence type="ECO:0008006" key="5">
    <source>
        <dbReference type="Google" id="ProtNLM"/>
    </source>
</evidence>
<accession>A0ABP5V155</accession>
<evidence type="ECO:0000259" key="1">
    <source>
        <dbReference type="Pfam" id="PF09664"/>
    </source>
</evidence>
<dbReference type="InterPro" id="IPR024465">
    <property type="entry name" value="DUF2399"/>
</dbReference>
<reference evidence="4" key="1">
    <citation type="journal article" date="2019" name="Int. J. Syst. Evol. Microbiol.">
        <title>The Global Catalogue of Microorganisms (GCM) 10K type strain sequencing project: providing services to taxonomists for standard genome sequencing and annotation.</title>
        <authorList>
            <consortium name="The Broad Institute Genomics Platform"/>
            <consortium name="The Broad Institute Genome Sequencing Center for Infectious Disease"/>
            <person name="Wu L."/>
            <person name="Ma J."/>
        </authorList>
    </citation>
    <scope>NUCLEOTIDE SEQUENCE [LARGE SCALE GENOMIC DNA]</scope>
    <source>
        <strain evidence="4">JCM 3272</strain>
    </source>
</reference>
<dbReference type="Pfam" id="PF11796">
    <property type="entry name" value="DUF3323"/>
    <property type="match status" value="1"/>
</dbReference>
<proteinExistence type="predicted"/>
<keyword evidence="4" id="KW-1185">Reference proteome</keyword>
<evidence type="ECO:0000313" key="4">
    <source>
        <dbReference type="Proteomes" id="UP001501444"/>
    </source>
</evidence>
<comment type="caution">
    <text evidence="3">The sequence shown here is derived from an EMBL/GenBank/DDBJ whole genome shotgun (WGS) entry which is preliminary data.</text>
</comment>
<evidence type="ECO:0000313" key="3">
    <source>
        <dbReference type="EMBL" id="GAA2391917.1"/>
    </source>
</evidence>
<dbReference type="InterPro" id="IPR024466">
    <property type="entry name" value="CHP02679_N"/>
</dbReference>